<dbReference type="GO" id="GO:0015293">
    <property type="term" value="F:symporter activity"/>
    <property type="evidence" value="ECO:0007669"/>
    <property type="project" value="UniProtKB-KW"/>
</dbReference>
<dbReference type="Pfam" id="PF00209">
    <property type="entry name" value="SNF"/>
    <property type="match status" value="2"/>
</dbReference>
<dbReference type="PANTHER" id="PTHR42948">
    <property type="entry name" value="TRANSPORTER"/>
    <property type="match status" value="1"/>
</dbReference>
<dbReference type="OrthoDB" id="9762833at2"/>
<name>S3NQ27_9GAMM</name>
<dbReference type="PANTHER" id="PTHR42948:SF1">
    <property type="entry name" value="TRANSPORTER"/>
    <property type="match status" value="1"/>
</dbReference>
<dbReference type="eggNOG" id="COG0733">
    <property type="taxonomic scope" value="Bacteria"/>
</dbReference>
<feature type="transmembrane region" description="Helical" evidence="7">
    <location>
        <begin position="43"/>
        <end position="66"/>
    </location>
</feature>
<evidence type="ECO:0000256" key="3">
    <source>
        <dbReference type="ARBA" id="ARBA00022692"/>
    </source>
</evidence>
<feature type="transmembrane region" description="Helical" evidence="7">
    <location>
        <begin position="222"/>
        <end position="246"/>
    </location>
</feature>
<dbReference type="CDD" id="cd10334">
    <property type="entry name" value="SLC6sbd_u1"/>
    <property type="match status" value="1"/>
</dbReference>
<dbReference type="SUPFAM" id="SSF161070">
    <property type="entry name" value="SNF-like"/>
    <property type="match status" value="1"/>
</dbReference>
<reference evidence="8 9" key="1">
    <citation type="submission" date="2013-06" db="EMBL/GenBank/DDBJ databases">
        <title>The Genome Sequence of Acinetobacter rudis CIP 110305.</title>
        <authorList>
            <consortium name="The Broad Institute Genome Sequencing Platform"/>
            <consortium name="The Broad Institute Genome Sequencing Center for Infectious Disease"/>
            <person name="Cerqueira G."/>
            <person name="Feldgarden M."/>
            <person name="Courvalin P."/>
            <person name="Perichon B."/>
            <person name="Grillot-Courvalin C."/>
            <person name="Clermont D."/>
            <person name="Rocha E."/>
            <person name="Yoon E.-J."/>
            <person name="Nemec A."/>
            <person name="Young S.K."/>
            <person name="Zeng Q."/>
            <person name="Gargeya S."/>
            <person name="Fitzgerald M."/>
            <person name="Abouelleil A."/>
            <person name="Alvarado L."/>
            <person name="Berlin A.M."/>
            <person name="Chapman S.B."/>
            <person name="Dewar J."/>
            <person name="Goldberg J."/>
            <person name="Griggs A."/>
            <person name="Gujja S."/>
            <person name="Hansen M."/>
            <person name="Howarth C."/>
            <person name="Imamovic A."/>
            <person name="Larimer J."/>
            <person name="McCowan C."/>
            <person name="Murphy C."/>
            <person name="Pearson M."/>
            <person name="Priest M."/>
            <person name="Roberts A."/>
            <person name="Saif S."/>
            <person name="Shea T."/>
            <person name="Sykes S."/>
            <person name="Wortman J."/>
            <person name="Nusbaum C."/>
            <person name="Birren B."/>
        </authorList>
    </citation>
    <scope>NUCLEOTIDE SEQUENCE [LARGE SCALE GENOMIC DNA]</scope>
    <source>
        <strain evidence="8 9">CIP 110305</strain>
    </source>
</reference>
<dbReference type="HOGENOM" id="CLU_006855_3_3_6"/>
<sequence>MTEKRENWSARSGFIIAAVGSAVGLGNIWRFPYVAYENGGGAFLIPYLIALLTAGLPLLFLDYAVGHRSNGAPPKAYKQLWKPAETLGWWQVCVCLVIGLYYAGVLTWAGSYVYFSMGQLWGDNPEKFFFSTYLQTADTKDFEMNFVSHLFWPLVGVWMMVLAILYGGVKKGVELSNKIFMPLLIVLFTILVIQAVRLPGAVEGLNAFFTPNWAAMMDYKVWLAAYGHIFFSLSVGFGIMVTYASYLKPKTNLTGSGLIVGFANSSFEILAGIGVFAALGFMAHAADKPVAEVVSSGIGLAFIVFPKLISSLGAGADLFGILFFTSLFVAGITSMVSILEVPIAALQDKLKWKRIKAVTVVGGGTGVISIFLFSSTSAIKLVDIIDHFINNLGIVSGALVSIVMVSWFKRMLMSEMEMHINHISTIKLGRTWEFTLTVITPVVLLSTLLLALNSLIQNSYGGGDYANAMVLCFGWGSIVFCALGALVMSRLKDR</sequence>
<dbReference type="InterPro" id="IPR037272">
    <property type="entry name" value="SNS_sf"/>
</dbReference>
<evidence type="ECO:0000313" key="8">
    <source>
        <dbReference type="EMBL" id="EPF81692.1"/>
    </source>
</evidence>
<organism evidence="8 9">
    <name type="scientific">Acinetobacter rudis CIP 110305</name>
    <dbReference type="NCBI Taxonomy" id="421052"/>
    <lineage>
        <taxon>Bacteria</taxon>
        <taxon>Pseudomonadati</taxon>
        <taxon>Pseudomonadota</taxon>
        <taxon>Gammaproteobacteria</taxon>
        <taxon>Moraxellales</taxon>
        <taxon>Moraxellaceae</taxon>
        <taxon>Acinetobacter</taxon>
    </lineage>
</organism>
<feature type="transmembrane region" description="Helical" evidence="7">
    <location>
        <begin position="388"/>
        <end position="408"/>
    </location>
</feature>
<dbReference type="PROSITE" id="PS00610">
    <property type="entry name" value="NA_NEUROTRAN_SYMP_1"/>
    <property type="match status" value="1"/>
</dbReference>
<evidence type="ECO:0000256" key="4">
    <source>
        <dbReference type="ARBA" id="ARBA00022989"/>
    </source>
</evidence>
<feature type="transmembrane region" description="Helical" evidence="7">
    <location>
        <begin position="87"/>
        <end position="115"/>
    </location>
</feature>
<dbReference type="GO" id="GO:0016020">
    <property type="term" value="C:membrane"/>
    <property type="evidence" value="ECO:0007669"/>
    <property type="project" value="UniProtKB-SubCell"/>
</dbReference>
<proteinExistence type="inferred from homology"/>
<dbReference type="NCBIfam" id="NF037979">
    <property type="entry name" value="Na_transp"/>
    <property type="match status" value="1"/>
</dbReference>
<feature type="transmembrane region" description="Helical" evidence="7">
    <location>
        <begin position="357"/>
        <end position="382"/>
    </location>
</feature>
<evidence type="ECO:0000256" key="5">
    <source>
        <dbReference type="ARBA" id="ARBA00023136"/>
    </source>
</evidence>
<dbReference type="InterPro" id="IPR000175">
    <property type="entry name" value="Na/ntran_symport"/>
</dbReference>
<feature type="transmembrane region" description="Helical" evidence="7">
    <location>
        <begin position="181"/>
        <end position="202"/>
    </location>
</feature>
<dbReference type="STRING" id="632955.GCA_000829675_00417"/>
<keyword evidence="5 7" id="KW-0472">Membrane</keyword>
<keyword evidence="2 6" id="KW-0813">Transport</keyword>
<evidence type="ECO:0000313" key="9">
    <source>
        <dbReference type="Proteomes" id="UP000014568"/>
    </source>
</evidence>
<evidence type="ECO:0000256" key="6">
    <source>
        <dbReference type="RuleBase" id="RU003732"/>
    </source>
</evidence>
<keyword evidence="6" id="KW-0769">Symport</keyword>
<feature type="transmembrane region" description="Helical" evidence="7">
    <location>
        <begin position="434"/>
        <end position="456"/>
    </location>
</feature>
<feature type="transmembrane region" description="Helical" evidence="7">
    <location>
        <begin position="12"/>
        <end position="31"/>
    </location>
</feature>
<comment type="similarity">
    <text evidence="6">Belongs to the sodium:neurotransmitter symporter (SNF) (TC 2.A.22) family.</text>
</comment>
<comment type="caution">
    <text evidence="8">The sequence shown here is derived from an EMBL/GenBank/DDBJ whole genome shotgun (WGS) entry which is preliminary data.</text>
</comment>
<evidence type="ECO:0000256" key="2">
    <source>
        <dbReference type="ARBA" id="ARBA00022448"/>
    </source>
</evidence>
<feature type="transmembrane region" description="Helical" evidence="7">
    <location>
        <begin position="150"/>
        <end position="169"/>
    </location>
</feature>
<keyword evidence="3 6" id="KW-0812">Transmembrane</keyword>
<dbReference type="AlphaFoldDB" id="S3NQ27"/>
<feature type="transmembrane region" description="Helical" evidence="7">
    <location>
        <begin position="318"/>
        <end position="345"/>
    </location>
</feature>
<feature type="transmembrane region" description="Helical" evidence="7">
    <location>
        <begin position="258"/>
        <end position="283"/>
    </location>
</feature>
<feature type="transmembrane region" description="Helical" evidence="7">
    <location>
        <begin position="468"/>
        <end position="488"/>
    </location>
</feature>
<evidence type="ECO:0000256" key="1">
    <source>
        <dbReference type="ARBA" id="ARBA00004141"/>
    </source>
</evidence>
<dbReference type="PATRIC" id="fig|421052.3.peg.21"/>
<dbReference type="PRINTS" id="PR00176">
    <property type="entry name" value="NANEUSMPORT"/>
</dbReference>
<keyword evidence="4 7" id="KW-1133">Transmembrane helix</keyword>
<evidence type="ECO:0000256" key="7">
    <source>
        <dbReference type="SAM" id="Phobius"/>
    </source>
</evidence>
<keyword evidence="9" id="KW-1185">Reference proteome</keyword>
<dbReference type="PROSITE" id="PS50267">
    <property type="entry name" value="NA_NEUROTRAN_SYMP_3"/>
    <property type="match status" value="1"/>
</dbReference>
<dbReference type="RefSeq" id="WP_016654478.1">
    <property type="nucleotide sequence ID" value="NZ_KE340348.1"/>
</dbReference>
<gene>
    <name evidence="8" type="ORF">F945_00022</name>
</gene>
<dbReference type="Proteomes" id="UP000014568">
    <property type="component" value="Unassembled WGS sequence"/>
</dbReference>
<accession>S3NQ27</accession>
<dbReference type="EMBL" id="ATGI01000001">
    <property type="protein sequence ID" value="EPF81692.1"/>
    <property type="molecule type" value="Genomic_DNA"/>
</dbReference>
<protein>
    <recommendedName>
        <fullName evidence="6">Transporter</fullName>
    </recommendedName>
</protein>
<comment type="subcellular location">
    <subcellularLocation>
        <location evidence="1">Membrane</location>
        <topology evidence="1">Multi-pass membrane protein</topology>
    </subcellularLocation>
</comment>